<evidence type="ECO:0000256" key="3">
    <source>
        <dbReference type="ARBA" id="ARBA00022603"/>
    </source>
</evidence>
<dbReference type="InterPro" id="IPR046977">
    <property type="entry name" value="RsmC/RlmG"/>
</dbReference>
<dbReference type="GO" id="GO:0008170">
    <property type="term" value="F:N-methyltransferase activity"/>
    <property type="evidence" value="ECO:0007669"/>
    <property type="project" value="UniProtKB-ARBA"/>
</dbReference>
<reference evidence="7 8" key="1">
    <citation type="submission" date="2020-07" db="EMBL/GenBank/DDBJ databases">
        <title>Alkalicella. sp. LB2 genome.</title>
        <authorList>
            <person name="Postec A."/>
            <person name="Quemeneur M."/>
        </authorList>
    </citation>
    <scope>NUCLEOTIDE SEQUENCE [LARGE SCALE GENOMIC DNA]</scope>
    <source>
        <strain evidence="7 8">LB2</strain>
    </source>
</reference>
<dbReference type="GO" id="GO:0008757">
    <property type="term" value="F:S-adenosylmethionine-dependent methyltransferase activity"/>
    <property type="evidence" value="ECO:0007669"/>
    <property type="project" value="InterPro"/>
</dbReference>
<evidence type="ECO:0000256" key="2">
    <source>
        <dbReference type="ARBA" id="ARBA00022552"/>
    </source>
</evidence>
<dbReference type="InterPro" id="IPR029063">
    <property type="entry name" value="SAM-dependent_MTases_sf"/>
</dbReference>
<dbReference type="Gene3D" id="3.40.50.150">
    <property type="entry name" value="Vaccinia Virus protein VP39"/>
    <property type="match status" value="1"/>
</dbReference>
<dbReference type="InterPro" id="IPR002052">
    <property type="entry name" value="DNA_methylase_N6_adenine_CS"/>
</dbReference>
<evidence type="ECO:0000313" key="8">
    <source>
        <dbReference type="Proteomes" id="UP000516160"/>
    </source>
</evidence>
<dbReference type="Pfam" id="PF05175">
    <property type="entry name" value="MTS"/>
    <property type="match status" value="1"/>
</dbReference>
<name>A0A7G9WA90_ALKCA</name>
<feature type="compositionally biased region" description="Basic and acidic residues" evidence="5">
    <location>
        <begin position="344"/>
        <end position="353"/>
    </location>
</feature>
<evidence type="ECO:0000256" key="5">
    <source>
        <dbReference type="SAM" id="MobiDB-lite"/>
    </source>
</evidence>
<keyword evidence="4 7" id="KW-0808">Transferase</keyword>
<dbReference type="GO" id="GO:0032259">
    <property type="term" value="P:methylation"/>
    <property type="evidence" value="ECO:0007669"/>
    <property type="project" value="UniProtKB-KW"/>
</dbReference>
<dbReference type="RefSeq" id="WP_213165999.1">
    <property type="nucleotide sequence ID" value="NZ_CP058559.1"/>
</dbReference>
<dbReference type="EMBL" id="CP058559">
    <property type="protein sequence ID" value="QNO15602.1"/>
    <property type="molecule type" value="Genomic_DNA"/>
</dbReference>
<dbReference type="Proteomes" id="UP000516160">
    <property type="component" value="Chromosome"/>
</dbReference>
<feature type="domain" description="Methyltransferase small" evidence="6">
    <location>
        <begin position="161"/>
        <end position="320"/>
    </location>
</feature>
<evidence type="ECO:0000256" key="4">
    <source>
        <dbReference type="ARBA" id="ARBA00022679"/>
    </source>
</evidence>
<gene>
    <name evidence="7" type="ORF">HYG86_12880</name>
</gene>
<keyword evidence="1" id="KW-0963">Cytoplasm</keyword>
<evidence type="ECO:0000256" key="1">
    <source>
        <dbReference type="ARBA" id="ARBA00022490"/>
    </source>
</evidence>
<dbReference type="PANTHER" id="PTHR47816">
    <property type="entry name" value="RIBOSOMAL RNA SMALL SUBUNIT METHYLTRANSFERASE C"/>
    <property type="match status" value="1"/>
</dbReference>
<keyword evidence="8" id="KW-1185">Reference proteome</keyword>
<dbReference type="PANTHER" id="PTHR47816:SF4">
    <property type="entry name" value="RIBOSOMAL RNA SMALL SUBUNIT METHYLTRANSFERASE C"/>
    <property type="match status" value="1"/>
</dbReference>
<dbReference type="SUPFAM" id="SSF53335">
    <property type="entry name" value="S-adenosyl-L-methionine-dependent methyltransferases"/>
    <property type="match status" value="1"/>
</dbReference>
<organism evidence="7 8">
    <name type="scientific">Alkalicella caledoniensis</name>
    <dbReference type="NCBI Taxonomy" id="2731377"/>
    <lineage>
        <taxon>Bacteria</taxon>
        <taxon>Bacillati</taxon>
        <taxon>Bacillota</taxon>
        <taxon>Clostridia</taxon>
        <taxon>Eubacteriales</taxon>
        <taxon>Proteinivoracaceae</taxon>
        <taxon>Alkalicella</taxon>
    </lineage>
</organism>
<dbReference type="PROSITE" id="PS00092">
    <property type="entry name" value="N6_MTASE"/>
    <property type="match status" value="1"/>
</dbReference>
<dbReference type="AlphaFoldDB" id="A0A7G9WA90"/>
<sequence>MEITRGSRMLLTKVAKDIKSPVLDYGSKNGEIAVQMDCFFADHNIANKTDIDPVKCFYVSEINEVTTSFNTAIFTAQYSLEFNNMLIEEIMEVLPLKGELLIIISKNYTLNSIEILPWKWKVVAEDNDFTIISIVKSKHFTVNRDKYLEDFTVKTNNIPVDLITDPSIFSNRELDRGTKALLEKVELKEGPLLDIGCGSGVIGIVASKLIKGKITMLDVNLRALKWAEHNAQKNNTSDYETIPNQGFKELGRKNFYQTILSNPPYHSDYSVAKEFIEEGYKMLKMGGTMWFVVKKPNWYLKKFASVFGGVKLIEHDGYSIVYGEKRPIVKKEKEKKTTKKHQKRMESTKKRRI</sequence>
<dbReference type="CDD" id="cd02440">
    <property type="entry name" value="AdoMet_MTases"/>
    <property type="match status" value="1"/>
</dbReference>
<dbReference type="GO" id="GO:0006364">
    <property type="term" value="P:rRNA processing"/>
    <property type="evidence" value="ECO:0007669"/>
    <property type="project" value="UniProtKB-KW"/>
</dbReference>
<evidence type="ECO:0000259" key="6">
    <source>
        <dbReference type="Pfam" id="PF05175"/>
    </source>
</evidence>
<dbReference type="GO" id="GO:0003676">
    <property type="term" value="F:nucleic acid binding"/>
    <property type="evidence" value="ECO:0007669"/>
    <property type="project" value="InterPro"/>
</dbReference>
<accession>A0A7G9WA90</accession>
<dbReference type="InterPro" id="IPR007848">
    <property type="entry name" value="Small_mtfrase_dom"/>
</dbReference>
<proteinExistence type="predicted"/>
<feature type="region of interest" description="Disordered" evidence="5">
    <location>
        <begin position="331"/>
        <end position="353"/>
    </location>
</feature>
<keyword evidence="3 7" id="KW-0489">Methyltransferase</keyword>
<dbReference type="KEGG" id="acae:HYG86_12880"/>
<protein>
    <submittedName>
        <fullName evidence="7">Methyltransferase</fullName>
    </submittedName>
</protein>
<evidence type="ECO:0000313" key="7">
    <source>
        <dbReference type="EMBL" id="QNO15602.1"/>
    </source>
</evidence>
<keyword evidence="2" id="KW-0698">rRNA processing</keyword>